<dbReference type="Pfam" id="PF13787">
    <property type="entry name" value="HXXEE"/>
    <property type="match status" value="1"/>
</dbReference>
<evidence type="ECO:0000256" key="1">
    <source>
        <dbReference type="SAM" id="MobiDB-lite"/>
    </source>
</evidence>
<proteinExistence type="predicted"/>
<feature type="region of interest" description="Disordered" evidence="1">
    <location>
        <begin position="1"/>
        <end position="20"/>
    </location>
</feature>
<dbReference type="AlphaFoldDB" id="A0A918Y9P1"/>
<evidence type="ECO:0000313" key="3">
    <source>
        <dbReference type="Proteomes" id="UP000608955"/>
    </source>
</evidence>
<sequence>MGLWRTHRRDDSHGGGRVGPEVTLGLPAAWALHDAEEPAALPCWSRRDVPRLRQRPTAFQVALSGFGLHGLVHLAQAVAVRGCTPGSATSPVVVVPFTLWARGRPRRAGVPRPARPWDVAVGIGAAAAATVASHMAARRLLGGLSGRAGRSAGRRGWS</sequence>
<reference evidence="2" key="1">
    <citation type="journal article" date="2014" name="Int. J. Syst. Evol. Microbiol.">
        <title>Complete genome sequence of Corynebacterium casei LMG S-19264T (=DSM 44701T), isolated from a smear-ripened cheese.</title>
        <authorList>
            <consortium name="US DOE Joint Genome Institute (JGI-PGF)"/>
            <person name="Walter F."/>
            <person name="Albersmeier A."/>
            <person name="Kalinowski J."/>
            <person name="Ruckert C."/>
        </authorList>
    </citation>
    <scope>NUCLEOTIDE SEQUENCE</scope>
    <source>
        <strain evidence="2">JCM 4654</strain>
    </source>
</reference>
<dbReference type="Proteomes" id="UP000608955">
    <property type="component" value="Unassembled WGS sequence"/>
</dbReference>
<accession>A0A918Y9P1</accession>
<comment type="caution">
    <text evidence="2">The sequence shown here is derived from an EMBL/GenBank/DDBJ whole genome shotgun (WGS) entry which is preliminary data.</text>
</comment>
<dbReference type="InterPro" id="IPR025671">
    <property type="entry name" value="HXXEE"/>
</dbReference>
<dbReference type="EMBL" id="BMVF01000020">
    <property type="protein sequence ID" value="GHD95136.1"/>
    <property type="molecule type" value="Genomic_DNA"/>
</dbReference>
<keyword evidence="3" id="KW-1185">Reference proteome</keyword>
<protein>
    <submittedName>
        <fullName evidence="2">Membrane protein</fullName>
    </submittedName>
</protein>
<name>A0A918Y9P1_9ACTN</name>
<reference evidence="2" key="2">
    <citation type="submission" date="2020-09" db="EMBL/GenBank/DDBJ databases">
        <authorList>
            <person name="Sun Q."/>
            <person name="Ohkuma M."/>
        </authorList>
    </citation>
    <scope>NUCLEOTIDE SEQUENCE</scope>
    <source>
        <strain evidence="2">JCM 4654</strain>
    </source>
</reference>
<gene>
    <name evidence="2" type="ORF">GCM10010508_58600</name>
</gene>
<organism evidence="2 3">
    <name type="scientific">Streptomyces naganishii JCM 4654</name>
    <dbReference type="NCBI Taxonomy" id="1306179"/>
    <lineage>
        <taxon>Bacteria</taxon>
        <taxon>Bacillati</taxon>
        <taxon>Actinomycetota</taxon>
        <taxon>Actinomycetes</taxon>
        <taxon>Kitasatosporales</taxon>
        <taxon>Streptomycetaceae</taxon>
        <taxon>Streptomyces</taxon>
    </lineage>
</organism>
<evidence type="ECO:0000313" key="2">
    <source>
        <dbReference type="EMBL" id="GHD95136.1"/>
    </source>
</evidence>